<reference evidence="1 2" key="1">
    <citation type="journal article" date="2017" name="Curr. Biol.">
        <title>Genome architecture and evolution of a unichromosomal asexual nematode.</title>
        <authorList>
            <person name="Fradin H."/>
            <person name="Zegar C."/>
            <person name="Gutwein M."/>
            <person name="Lucas J."/>
            <person name="Kovtun M."/>
            <person name="Corcoran D."/>
            <person name="Baugh L.R."/>
            <person name="Kiontke K."/>
            <person name="Gunsalus K."/>
            <person name="Fitch D.H."/>
            <person name="Piano F."/>
        </authorList>
    </citation>
    <scope>NUCLEOTIDE SEQUENCE [LARGE SCALE GENOMIC DNA]</scope>
    <source>
        <strain evidence="1">PF1309</strain>
    </source>
</reference>
<gene>
    <name evidence="1" type="ORF">WR25_01543</name>
</gene>
<dbReference type="OrthoDB" id="413313at2759"/>
<dbReference type="InterPro" id="IPR017850">
    <property type="entry name" value="Alkaline_phosphatase_core_sf"/>
</dbReference>
<dbReference type="Gene3D" id="3.40.720.10">
    <property type="entry name" value="Alkaline Phosphatase, subunit A"/>
    <property type="match status" value="1"/>
</dbReference>
<accession>A0A2A2K5L3</accession>
<proteinExistence type="predicted"/>
<dbReference type="PANTHER" id="PTHR10974:SF6">
    <property type="entry name" value="PROTEIN CBG19234"/>
    <property type="match status" value="1"/>
</dbReference>
<dbReference type="SUPFAM" id="SSF53649">
    <property type="entry name" value="Alkaline phosphatase-like"/>
    <property type="match status" value="1"/>
</dbReference>
<keyword evidence="2" id="KW-1185">Reference proteome</keyword>
<dbReference type="GO" id="GO:0005615">
    <property type="term" value="C:extracellular space"/>
    <property type="evidence" value="ECO:0007669"/>
    <property type="project" value="TreeGrafter"/>
</dbReference>
<evidence type="ECO:0000313" key="2">
    <source>
        <dbReference type="Proteomes" id="UP000218231"/>
    </source>
</evidence>
<protein>
    <recommendedName>
        <fullName evidence="3">Sulfatase N-terminal domain-containing protein</fullName>
    </recommendedName>
</protein>
<dbReference type="AlphaFoldDB" id="A0A2A2K5L3"/>
<name>A0A2A2K5L3_9BILA</name>
<dbReference type="EMBL" id="LIAE01009574">
    <property type="protein sequence ID" value="PAV69200.1"/>
    <property type="molecule type" value="Genomic_DNA"/>
</dbReference>
<dbReference type="STRING" id="2018661.A0A2A2K5L3"/>
<dbReference type="InterPro" id="IPR004245">
    <property type="entry name" value="DUF229"/>
</dbReference>
<dbReference type="Pfam" id="PF02995">
    <property type="entry name" value="DUF229"/>
    <property type="match status" value="2"/>
</dbReference>
<dbReference type="Proteomes" id="UP000218231">
    <property type="component" value="Unassembled WGS sequence"/>
</dbReference>
<dbReference type="PANTHER" id="PTHR10974">
    <property type="entry name" value="FI08016P-RELATED"/>
    <property type="match status" value="1"/>
</dbReference>
<evidence type="ECO:0008006" key="3">
    <source>
        <dbReference type="Google" id="ProtNLM"/>
    </source>
</evidence>
<sequence>MYNDDIMHLERGLFHYPPNHFLRGYTRKPADHYYRPFYTHLYKELRSKWKVCYDGRLLALDFYSSWHRFIKYNADKCYFGFTFVTSITHDNGNYLELTDDFISDKLQKLEKSGALQNTMLVIMGDHGGRVHLATRNFDLHETLLDIVSRKMNGKREQKRGKSLFTAIPTDKSCVDNNVISNFCLCMVDGSADIGGLFLPIIGLIRKLSSLDIRMPNLFVQLGMRNKVNYTQKLNKREPAQVGDSYCFS</sequence>
<organism evidence="1 2">
    <name type="scientific">Diploscapter pachys</name>
    <dbReference type="NCBI Taxonomy" id="2018661"/>
    <lineage>
        <taxon>Eukaryota</taxon>
        <taxon>Metazoa</taxon>
        <taxon>Ecdysozoa</taxon>
        <taxon>Nematoda</taxon>
        <taxon>Chromadorea</taxon>
        <taxon>Rhabditida</taxon>
        <taxon>Rhabditina</taxon>
        <taxon>Rhabditomorpha</taxon>
        <taxon>Rhabditoidea</taxon>
        <taxon>Rhabditidae</taxon>
        <taxon>Diploscapter</taxon>
    </lineage>
</organism>
<evidence type="ECO:0000313" key="1">
    <source>
        <dbReference type="EMBL" id="PAV69200.1"/>
    </source>
</evidence>
<comment type="caution">
    <text evidence="1">The sequence shown here is derived from an EMBL/GenBank/DDBJ whole genome shotgun (WGS) entry which is preliminary data.</text>
</comment>